<keyword evidence="5 8" id="KW-0812">Transmembrane</keyword>
<dbReference type="RefSeq" id="WP_015471152.1">
    <property type="nucleotide sequence ID" value="NC_020813.1"/>
</dbReference>
<dbReference type="HOGENOM" id="CLU_021838_2_1_7"/>
<feature type="transmembrane region" description="Helical" evidence="8">
    <location>
        <begin position="280"/>
        <end position="304"/>
    </location>
</feature>
<dbReference type="GO" id="GO:0055085">
    <property type="term" value="P:transmembrane transport"/>
    <property type="evidence" value="ECO:0007669"/>
    <property type="project" value="InterPro"/>
</dbReference>
<proteinExistence type="inferred from homology"/>
<dbReference type="AlphaFoldDB" id="M4VB92"/>
<comment type="subcellular location">
    <subcellularLocation>
        <location evidence="1">Cell inner membrane</location>
        <topology evidence="1">Multi-pass membrane protein</topology>
    </subcellularLocation>
    <subcellularLocation>
        <location evidence="8">Cell membrane</location>
        <topology evidence="8">Multi-pass membrane protein</topology>
    </subcellularLocation>
</comment>
<evidence type="ECO:0000256" key="4">
    <source>
        <dbReference type="ARBA" id="ARBA00022519"/>
    </source>
</evidence>
<feature type="transmembrane region" description="Helical" evidence="8">
    <location>
        <begin position="50"/>
        <end position="72"/>
    </location>
</feature>
<feature type="domain" description="ABC transmembrane type-1" evidence="9">
    <location>
        <begin position="46"/>
        <end position="249"/>
    </location>
</feature>
<dbReference type="CDD" id="cd06261">
    <property type="entry name" value="TM_PBP2"/>
    <property type="match status" value="2"/>
</dbReference>
<feature type="transmembrane region" description="Helical" evidence="8">
    <location>
        <begin position="339"/>
        <end position="360"/>
    </location>
</feature>
<dbReference type="Pfam" id="PF00528">
    <property type="entry name" value="BPD_transp_1"/>
    <property type="match status" value="2"/>
</dbReference>
<feature type="transmembrane region" description="Helical" evidence="8">
    <location>
        <begin position="228"/>
        <end position="247"/>
    </location>
</feature>
<dbReference type="SUPFAM" id="SSF161098">
    <property type="entry name" value="MetI-like"/>
    <property type="match status" value="2"/>
</dbReference>
<protein>
    <recommendedName>
        <fullName evidence="9">ABC transmembrane type-1 domain-containing protein</fullName>
    </recommendedName>
</protein>
<gene>
    <name evidence="10" type="ORF">A11Q_2446</name>
</gene>
<feature type="transmembrane region" description="Helical" evidence="8">
    <location>
        <begin position="7"/>
        <end position="30"/>
    </location>
</feature>
<name>M4VB92_9BACT</name>
<accession>M4VB92</accession>
<evidence type="ECO:0000256" key="1">
    <source>
        <dbReference type="ARBA" id="ARBA00004429"/>
    </source>
</evidence>
<feature type="transmembrane region" description="Helical" evidence="8">
    <location>
        <begin position="84"/>
        <end position="104"/>
    </location>
</feature>
<dbReference type="PATRIC" id="fig|1184267.3.peg.2477"/>
<comment type="similarity">
    <text evidence="8">Belongs to the binding-protein-dependent transport system permease family.</text>
</comment>
<keyword evidence="4" id="KW-0997">Cell inner membrane</keyword>
<keyword evidence="3" id="KW-1003">Cell membrane</keyword>
<evidence type="ECO:0000313" key="11">
    <source>
        <dbReference type="Proteomes" id="UP000012040"/>
    </source>
</evidence>
<dbReference type="PROSITE" id="PS50928">
    <property type="entry name" value="ABC_TM1"/>
    <property type="match status" value="2"/>
</dbReference>
<keyword evidence="6 8" id="KW-1133">Transmembrane helix</keyword>
<evidence type="ECO:0000256" key="2">
    <source>
        <dbReference type="ARBA" id="ARBA00022448"/>
    </source>
</evidence>
<evidence type="ECO:0000259" key="9">
    <source>
        <dbReference type="PROSITE" id="PS50928"/>
    </source>
</evidence>
<dbReference type="KEGG" id="bex:A11Q_2446"/>
<evidence type="ECO:0000313" key="10">
    <source>
        <dbReference type="EMBL" id="AGH96662.1"/>
    </source>
</evidence>
<evidence type="ECO:0000256" key="8">
    <source>
        <dbReference type="RuleBase" id="RU363032"/>
    </source>
</evidence>
<dbReference type="GO" id="GO:0005886">
    <property type="term" value="C:plasma membrane"/>
    <property type="evidence" value="ECO:0007669"/>
    <property type="project" value="UniProtKB-SubCell"/>
</dbReference>
<keyword evidence="2 8" id="KW-0813">Transport</keyword>
<sequence>MKKSFYIVGLLIIAALFVVPLLHLFWIPNWADYAAVLKSENTLKAAKNTLLVSGCVGLLCLILGLPLSWLLTRTDLPLKSNFRSWFCLPYAIPPFVGAIGWIILANPVSGVLNQWFGLNLNIYSFWGLVWVEVSFLFTFVLLSALNILDRMDSSLEEAARLSGASGLRVFLDIALPILKPAMISGFLLSFLATAASFGVPALIGGPARIYLMTTQIYTYQRMGTAQGMQMSIAVSVLLGLSTLVLLYSAQMFFGRGKNYTVGGKSSRASLVPLKKWKWPIVTALSALLFVIFVLPILGVLLSAFSSVQGSWSLSQLSLQNYTRVLFETEETIRAITQSLMLGLAAAVICTAFSFFFNYFLHRTNWKGRNISTVAVSIPFSTPGTVLALAFILTFSQGYFGFGPSLYNTLALILLAYIVKYMSLSLKTLGDGYQQIHPSLEEAARISGASWFRTLFTIYGPLLKTAMMASVFLVFMPVISELTMTILLTGPGLETIGTLIFQLQEYSDMGGGGAAVLSSLVVLFILVLNFSLKTLSKGRYGL</sequence>
<feature type="transmembrane region" description="Helical" evidence="8">
    <location>
        <begin position="465"/>
        <end position="488"/>
    </location>
</feature>
<dbReference type="OrthoDB" id="9790211at2"/>
<keyword evidence="11" id="KW-1185">Reference proteome</keyword>
<reference evidence="10 11" key="1">
    <citation type="journal article" date="2013" name="ISME J.">
        <title>By their genes ye shall know them: genomic signatures of predatory bacteria.</title>
        <authorList>
            <person name="Pasternak Z."/>
            <person name="Pietrokovski S."/>
            <person name="Rotem O."/>
            <person name="Gophna U."/>
            <person name="Lurie-Weinberger M.N."/>
            <person name="Jurkevitch E."/>
        </authorList>
    </citation>
    <scope>NUCLEOTIDE SEQUENCE [LARGE SCALE GENOMIC DNA]</scope>
    <source>
        <strain evidence="10 11">JSS</strain>
    </source>
</reference>
<evidence type="ECO:0000256" key="6">
    <source>
        <dbReference type="ARBA" id="ARBA00022989"/>
    </source>
</evidence>
<dbReference type="Proteomes" id="UP000012040">
    <property type="component" value="Chromosome"/>
</dbReference>
<evidence type="ECO:0000256" key="3">
    <source>
        <dbReference type="ARBA" id="ARBA00022475"/>
    </source>
</evidence>
<dbReference type="eggNOG" id="COG1178">
    <property type="taxonomic scope" value="Bacteria"/>
</dbReference>
<dbReference type="Gene3D" id="1.10.3720.10">
    <property type="entry name" value="MetI-like"/>
    <property type="match status" value="2"/>
</dbReference>
<dbReference type="STRING" id="1184267.A11Q_2446"/>
<dbReference type="PANTHER" id="PTHR43357">
    <property type="entry name" value="INNER MEMBRANE ABC TRANSPORTER PERMEASE PROTEIN YDCV"/>
    <property type="match status" value="1"/>
</dbReference>
<dbReference type="EMBL" id="CP003537">
    <property type="protein sequence ID" value="AGH96662.1"/>
    <property type="molecule type" value="Genomic_DNA"/>
</dbReference>
<feature type="transmembrane region" description="Helical" evidence="8">
    <location>
        <begin position="372"/>
        <end position="392"/>
    </location>
</feature>
<evidence type="ECO:0000256" key="5">
    <source>
        <dbReference type="ARBA" id="ARBA00022692"/>
    </source>
</evidence>
<feature type="domain" description="ABC transmembrane type-1" evidence="9">
    <location>
        <begin position="335"/>
        <end position="531"/>
    </location>
</feature>
<dbReference type="InterPro" id="IPR000515">
    <property type="entry name" value="MetI-like"/>
</dbReference>
<feature type="transmembrane region" description="Helical" evidence="8">
    <location>
        <begin position="508"/>
        <end position="531"/>
    </location>
</feature>
<dbReference type="InterPro" id="IPR035906">
    <property type="entry name" value="MetI-like_sf"/>
</dbReference>
<evidence type="ECO:0000256" key="7">
    <source>
        <dbReference type="ARBA" id="ARBA00023136"/>
    </source>
</evidence>
<keyword evidence="7 8" id="KW-0472">Membrane</keyword>
<feature type="transmembrane region" description="Helical" evidence="8">
    <location>
        <begin position="124"/>
        <end position="148"/>
    </location>
</feature>
<organism evidence="10 11">
    <name type="scientific">Pseudobdellovibrio exovorus JSS</name>
    <dbReference type="NCBI Taxonomy" id="1184267"/>
    <lineage>
        <taxon>Bacteria</taxon>
        <taxon>Pseudomonadati</taxon>
        <taxon>Bdellovibrionota</taxon>
        <taxon>Bdellovibrionia</taxon>
        <taxon>Bdellovibrionales</taxon>
        <taxon>Pseudobdellovibrionaceae</taxon>
        <taxon>Pseudobdellovibrio</taxon>
    </lineage>
</organism>
<dbReference type="PANTHER" id="PTHR43357:SF4">
    <property type="entry name" value="INNER MEMBRANE ABC TRANSPORTER PERMEASE PROTEIN YDCV"/>
    <property type="match status" value="1"/>
</dbReference>
<dbReference type="TCDB" id="3.A.1.20.4">
    <property type="family name" value="the atp-binding cassette (abc) superfamily"/>
</dbReference>
<feature type="transmembrane region" description="Helical" evidence="8">
    <location>
        <begin position="398"/>
        <end position="418"/>
    </location>
</feature>